<dbReference type="EMBL" id="FMVM01000014">
    <property type="protein sequence ID" value="SCY97322.1"/>
    <property type="molecule type" value="Genomic_DNA"/>
</dbReference>
<keyword evidence="6 10" id="KW-1133">Transmembrane helix</keyword>
<keyword evidence="7 9" id="KW-0472">Membrane</keyword>
<feature type="transmembrane region" description="Helical" evidence="10">
    <location>
        <begin position="148"/>
        <end position="168"/>
    </location>
</feature>
<dbReference type="InterPro" id="IPR028362">
    <property type="entry name" value="AlgI"/>
</dbReference>
<evidence type="ECO:0000256" key="7">
    <source>
        <dbReference type="ARBA" id="ARBA00023136"/>
    </source>
</evidence>
<evidence type="ECO:0000256" key="6">
    <source>
        <dbReference type="ARBA" id="ARBA00022989"/>
    </source>
</evidence>
<evidence type="ECO:0008006" key="13">
    <source>
        <dbReference type="Google" id="ProtNLM"/>
    </source>
</evidence>
<dbReference type="PIRSF" id="PIRSF500217">
    <property type="entry name" value="AlgI"/>
    <property type="match status" value="1"/>
</dbReference>
<proteinExistence type="inferred from homology"/>
<feature type="transmembrane region" description="Helical" evidence="10">
    <location>
        <begin position="309"/>
        <end position="326"/>
    </location>
</feature>
<dbReference type="AlphaFoldDB" id="A0A1G5K9L7"/>
<dbReference type="InterPro" id="IPR024194">
    <property type="entry name" value="Ac/AlaTfrase_AlgI/DltB"/>
</dbReference>
<evidence type="ECO:0000256" key="1">
    <source>
        <dbReference type="ARBA" id="ARBA00004651"/>
    </source>
</evidence>
<feature type="transmembrane region" description="Helical" evidence="10">
    <location>
        <begin position="443"/>
        <end position="461"/>
    </location>
</feature>
<keyword evidence="12" id="KW-1185">Reference proteome</keyword>
<evidence type="ECO:0000256" key="4">
    <source>
        <dbReference type="ARBA" id="ARBA00022679"/>
    </source>
</evidence>
<organism evidence="11 12">
    <name type="scientific">Paenibacillus polysaccharolyticus</name>
    <dbReference type="NCBI Taxonomy" id="582692"/>
    <lineage>
        <taxon>Bacteria</taxon>
        <taxon>Bacillati</taxon>
        <taxon>Bacillota</taxon>
        <taxon>Bacilli</taxon>
        <taxon>Bacillales</taxon>
        <taxon>Paenibacillaceae</taxon>
        <taxon>Paenibacillus</taxon>
    </lineage>
</organism>
<dbReference type="PANTHER" id="PTHR13285:SF23">
    <property type="entry name" value="TEICHOIC ACID D-ALANYLTRANSFERASE"/>
    <property type="match status" value="1"/>
</dbReference>
<feature type="transmembrane region" description="Helical" evidence="10">
    <location>
        <begin position="361"/>
        <end position="383"/>
    </location>
</feature>
<accession>A0A1G5K9L7</accession>
<evidence type="ECO:0000256" key="2">
    <source>
        <dbReference type="ARBA" id="ARBA00010323"/>
    </source>
</evidence>
<evidence type="ECO:0000256" key="5">
    <source>
        <dbReference type="ARBA" id="ARBA00022692"/>
    </source>
</evidence>
<keyword evidence="4 9" id="KW-0808">Transferase</keyword>
<evidence type="ECO:0000256" key="9">
    <source>
        <dbReference type="PIRNR" id="PIRNR016636"/>
    </source>
</evidence>
<evidence type="ECO:0000313" key="12">
    <source>
        <dbReference type="Proteomes" id="UP000198538"/>
    </source>
</evidence>
<keyword evidence="3 9" id="KW-1003">Cell membrane</keyword>
<dbReference type="Proteomes" id="UP000198538">
    <property type="component" value="Unassembled WGS sequence"/>
</dbReference>
<evidence type="ECO:0000256" key="3">
    <source>
        <dbReference type="ARBA" id="ARBA00022475"/>
    </source>
</evidence>
<feature type="transmembrane region" description="Helical" evidence="10">
    <location>
        <begin position="118"/>
        <end position="136"/>
    </location>
</feature>
<evidence type="ECO:0000313" key="11">
    <source>
        <dbReference type="EMBL" id="SCY97322.1"/>
    </source>
</evidence>
<dbReference type="STRING" id="582692.SAMN05720606_11412"/>
<dbReference type="GO" id="GO:0016746">
    <property type="term" value="F:acyltransferase activity"/>
    <property type="evidence" value="ECO:0007669"/>
    <property type="project" value="UniProtKB-KW"/>
</dbReference>
<feature type="transmembrane region" description="Helical" evidence="10">
    <location>
        <begin position="76"/>
        <end position="98"/>
    </location>
</feature>
<keyword evidence="5 10" id="KW-0812">Transmembrane</keyword>
<dbReference type="Pfam" id="PF03062">
    <property type="entry name" value="MBOAT"/>
    <property type="match status" value="1"/>
</dbReference>
<comment type="subcellular location">
    <subcellularLocation>
        <location evidence="1">Cell membrane</location>
        <topology evidence="1">Multi-pass membrane protein</topology>
    </subcellularLocation>
</comment>
<keyword evidence="8 9" id="KW-0012">Acyltransferase</keyword>
<evidence type="ECO:0000256" key="10">
    <source>
        <dbReference type="SAM" id="Phobius"/>
    </source>
</evidence>
<feature type="transmembrane region" description="Helical" evidence="10">
    <location>
        <begin position="50"/>
        <end position="67"/>
    </location>
</feature>
<dbReference type="GO" id="GO:0005886">
    <property type="term" value="C:plasma membrane"/>
    <property type="evidence" value="ECO:0007669"/>
    <property type="project" value="UniProtKB-SubCell"/>
</dbReference>
<dbReference type="GO" id="GO:0042121">
    <property type="term" value="P:alginic acid biosynthetic process"/>
    <property type="evidence" value="ECO:0007669"/>
    <property type="project" value="InterPro"/>
</dbReference>
<reference evidence="12" key="1">
    <citation type="submission" date="2016-10" db="EMBL/GenBank/DDBJ databases">
        <authorList>
            <person name="Varghese N."/>
            <person name="Submissions S."/>
        </authorList>
    </citation>
    <scope>NUCLEOTIDE SEQUENCE [LARGE SCALE GENOMIC DNA]</scope>
    <source>
        <strain evidence="12">BL9</strain>
    </source>
</reference>
<dbReference type="RefSeq" id="WP_090923114.1">
    <property type="nucleotide sequence ID" value="NZ_FMVM01000014.1"/>
</dbReference>
<gene>
    <name evidence="11" type="ORF">SAMN05720606_11412</name>
</gene>
<sequence>MLFSSVVFLFYFLPLVLGLYYILRFSVTLKNMLLLVASLFFYAWGEPRFVLVMLVSIALNYVFALLVDKYRDRRTAAYTVITVMLVANLGMLFVYKYLAFALRIVNESTGFGFSIPHIALPLGISFFTFHAISYVIDVYRGHGNVQKNPFYVALYISFFPQLVAGPILRYNMIADQMMHRKESWDKFAVGCCRFIVGLSKKVLLSNSMAIVADHAFSMGGTGDIASSLAWLGAIAYTLQIYFDFSGYSDMAIGLALMFGFKFEENFRYPYISRSITEFWRRWHISLGTWFKEYVYFPLGGSRVSNKDKMIRNLLIVWGLTGIWHGAEWTFVIWGLINFAFIALEKIFNLDKSTRYAPLRHFYAMFIVVIGWVIFRSPDLLQAGNYLGNMFGLYGNGFWSDTTWMFMKEYALFFILGILFSTPLALRMNKWMVDGVRFGKPLELLYPVTIIALFLVCVSYLVKGTYNPFIYFNF</sequence>
<dbReference type="InterPro" id="IPR004299">
    <property type="entry name" value="MBOAT_fam"/>
</dbReference>
<evidence type="ECO:0000256" key="8">
    <source>
        <dbReference type="ARBA" id="ARBA00023315"/>
    </source>
</evidence>
<name>A0A1G5K9L7_9BACL</name>
<feature type="transmembrane region" description="Helical" evidence="10">
    <location>
        <begin position="403"/>
        <end position="423"/>
    </location>
</feature>
<dbReference type="PANTHER" id="PTHR13285">
    <property type="entry name" value="ACYLTRANSFERASE"/>
    <property type="match status" value="1"/>
</dbReference>
<comment type="similarity">
    <text evidence="2 9">Belongs to the membrane-bound acyltransferase family.</text>
</comment>
<feature type="transmembrane region" description="Helical" evidence="10">
    <location>
        <begin position="6"/>
        <end position="23"/>
    </location>
</feature>
<dbReference type="PIRSF" id="PIRSF016636">
    <property type="entry name" value="AlgI_DltB"/>
    <property type="match status" value="1"/>
</dbReference>
<protein>
    <recommendedName>
        <fullName evidence="13">Alginate O-acetyltransferase complex protein AlgI</fullName>
    </recommendedName>
</protein>
<dbReference type="InterPro" id="IPR051085">
    <property type="entry name" value="MB_O-acyltransferase"/>
</dbReference>